<dbReference type="Pfam" id="PF01494">
    <property type="entry name" value="FAD_binding_3"/>
    <property type="match status" value="1"/>
</dbReference>
<dbReference type="InterPro" id="IPR002938">
    <property type="entry name" value="FAD-bd"/>
</dbReference>
<evidence type="ECO:0000313" key="4">
    <source>
        <dbReference type="Proteomes" id="UP000199515"/>
    </source>
</evidence>
<dbReference type="Gene3D" id="3.50.50.60">
    <property type="entry name" value="FAD/NAD(P)-binding domain"/>
    <property type="match status" value="2"/>
</dbReference>
<protein>
    <submittedName>
        <fullName evidence="3">2-polyprenyl-6-methoxyphenol hydroxylase</fullName>
    </submittedName>
</protein>
<dbReference type="GO" id="GO:0071949">
    <property type="term" value="F:FAD binding"/>
    <property type="evidence" value="ECO:0007669"/>
    <property type="project" value="InterPro"/>
</dbReference>
<accession>A0A1H3CQA0</accession>
<dbReference type="PANTHER" id="PTHR43476:SF5">
    <property type="entry name" value="FAD-DEPENDENT MONOOXYGENASE"/>
    <property type="match status" value="1"/>
</dbReference>
<dbReference type="PRINTS" id="PR00420">
    <property type="entry name" value="RNGMNOXGNASE"/>
</dbReference>
<organism evidence="3 4">
    <name type="scientific">Amycolatopsis xylanica</name>
    <dbReference type="NCBI Taxonomy" id="589385"/>
    <lineage>
        <taxon>Bacteria</taxon>
        <taxon>Bacillati</taxon>
        <taxon>Actinomycetota</taxon>
        <taxon>Actinomycetes</taxon>
        <taxon>Pseudonocardiales</taxon>
        <taxon>Pseudonocardiaceae</taxon>
        <taxon>Amycolatopsis</taxon>
    </lineage>
</organism>
<dbReference type="Proteomes" id="UP000199515">
    <property type="component" value="Unassembled WGS sequence"/>
</dbReference>
<reference evidence="3 4" key="1">
    <citation type="submission" date="2016-10" db="EMBL/GenBank/DDBJ databases">
        <authorList>
            <person name="de Groot N.N."/>
        </authorList>
    </citation>
    <scope>NUCLEOTIDE SEQUENCE [LARGE SCALE GENOMIC DNA]</scope>
    <source>
        <strain evidence="3 4">CPCC 202699</strain>
    </source>
</reference>
<name>A0A1H3CQA0_9PSEU</name>
<keyword evidence="4" id="KW-1185">Reference proteome</keyword>
<keyword evidence="1" id="KW-0560">Oxidoreductase</keyword>
<feature type="domain" description="FAD-binding" evidence="2">
    <location>
        <begin position="4"/>
        <end position="344"/>
    </location>
</feature>
<evidence type="ECO:0000313" key="3">
    <source>
        <dbReference type="EMBL" id="SDX56296.1"/>
    </source>
</evidence>
<evidence type="ECO:0000256" key="1">
    <source>
        <dbReference type="ARBA" id="ARBA00023002"/>
    </source>
</evidence>
<proteinExistence type="predicted"/>
<gene>
    <name evidence="3" type="ORF">SAMN05421504_103112</name>
</gene>
<dbReference type="OrthoDB" id="9769565at2"/>
<dbReference type="PANTHER" id="PTHR43476">
    <property type="entry name" value="3-(3-HYDROXY-PHENYL)PROPIONATE/3-HYDROXYCINNAMIC ACID HYDROXYLASE"/>
    <property type="match status" value="1"/>
</dbReference>
<dbReference type="SUPFAM" id="SSF51905">
    <property type="entry name" value="FAD/NAD(P)-binding domain"/>
    <property type="match status" value="1"/>
</dbReference>
<dbReference type="InterPro" id="IPR036188">
    <property type="entry name" value="FAD/NAD-bd_sf"/>
</dbReference>
<evidence type="ECO:0000259" key="2">
    <source>
        <dbReference type="Pfam" id="PF01494"/>
    </source>
</evidence>
<dbReference type="EMBL" id="FNON01000003">
    <property type="protein sequence ID" value="SDX56296.1"/>
    <property type="molecule type" value="Genomic_DNA"/>
</dbReference>
<dbReference type="GO" id="GO:0016491">
    <property type="term" value="F:oxidoreductase activity"/>
    <property type="evidence" value="ECO:0007669"/>
    <property type="project" value="UniProtKB-KW"/>
</dbReference>
<dbReference type="RefSeq" id="WP_091289238.1">
    <property type="nucleotide sequence ID" value="NZ_FNON01000003.1"/>
</dbReference>
<sequence length="412" mass="44961">MSDFDVLICGAGAGGLTLAHFLGTQGRRVLLVDKQSRPRNVHKGELLQPRTVQILEAAGLVEPLADRGARIVRRLTCSTARDAELINLDFGLLDAPYDYGLLHFYKDFREVVGAQLPSTVEYWQGTRVEELRRADGRVRGARLLRGSSRIDIEAGLTVACDGQVSRLRDDAGIAVHRRLYDHQLVAFELEDAPELGQNMTMYLTPDGLRVLFQMPGGRARLYAQIPSQSFRGVGKAGLASWTSDLVRTVPALEKVAGPLQAAAPGIQVLSAARFHTPAWQVPGLVLLGDTAHAVHPMVGQGMNAAIGDAWCLAAQLSTVDALTPLAVDAVGARYEAERRPVLDYVSRLSHVLALLFTSTSRGARLVRPRLLRANRDNDELRRRIVYNMAGFGSDTFTGWALRSALGLTRARS</sequence>
<dbReference type="AlphaFoldDB" id="A0A1H3CQA0"/>
<dbReference type="InterPro" id="IPR050631">
    <property type="entry name" value="PheA/TfdB_FAD_monoxygenase"/>
</dbReference>
<dbReference type="STRING" id="589385.SAMN05421504_103112"/>